<dbReference type="GO" id="GO:0016558">
    <property type="term" value="P:protein import into peroxisome matrix"/>
    <property type="evidence" value="ECO:0007669"/>
    <property type="project" value="TreeGrafter"/>
</dbReference>
<proteinExistence type="inferred from homology"/>
<dbReference type="PANTHER" id="PTHR23077:SF9">
    <property type="entry name" value="PEROXISOMAL ATPASE PEX6"/>
    <property type="match status" value="1"/>
</dbReference>
<dbReference type="SUPFAM" id="SSF52540">
    <property type="entry name" value="P-loop containing nucleoside triphosphate hydrolases"/>
    <property type="match status" value="2"/>
</dbReference>
<dbReference type="AlphaFoldDB" id="A0A9P0EWW7"/>
<evidence type="ECO:0000256" key="2">
    <source>
        <dbReference type="ARBA" id="ARBA00006914"/>
    </source>
</evidence>
<dbReference type="GO" id="GO:0005778">
    <property type="term" value="C:peroxisomal membrane"/>
    <property type="evidence" value="ECO:0007669"/>
    <property type="project" value="TreeGrafter"/>
</dbReference>
<evidence type="ECO:0000256" key="4">
    <source>
        <dbReference type="ARBA" id="ARBA00022741"/>
    </source>
</evidence>
<dbReference type="GO" id="GO:0005524">
    <property type="term" value="F:ATP binding"/>
    <property type="evidence" value="ECO:0007669"/>
    <property type="project" value="UniProtKB-KW"/>
</dbReference>
<gene>
    <name evidence="12" type="ORF">BEMITA_LOCUS2093</name>
</gene>
<reference evidence="12" key="1">
    <citation type="submission" date="2021-12" db="EMBL/GenBank/DDBJ databases">
        <authorList>
            <person name="King R."/>
        </authorList>
    </citation>
    <scope>NUCLEOTIDE SEQUENCE</scope>
</reference>
<keyword evidence="13" id="KW-1185">Reference proteome</keyword>
<keyword evidence="4" id="KW-0547">Nucleotide-binding</keyword>
<dbReference type="EMBL" id="OU963862">
    <property type="protein sequence ID" value="CAH0382561.1"/>
    <property type="molecule type" value="Genomic_DNA"/>
</dbReference>
<dbReference type="PROSITE" id="PS00674">
    <property type="entry name" value="AAA"/>
    <property type="match status" value="1"/>
</dbReference>
<evidence type="ECO:0000256" key="10">
    <source>
        <dbReference type="ARBA" id="ARBA00048778"/>
    </source>
</evidence>
<comment type="similarity">
    <text evidence="2">Belongs to the AAA ATPase family.</text>
</comment>
<comment type="catalytic activity">
    <reaction evidence="10">
        <text>ATP + H2O = ADP + phosphate + H(+)</text>
        <dbReference type="Rhea" id="RHEA:13065"/>
        <dbReference type="ChEBI" id="CHEBI:15377"/>
        <dbReference type="ChEBI" id="CHEBI:15378"/>
        <dbReference type="ChEBI" id="CHEBI:30616"/>
        <dbReference type="ChEBI" id="CHEBI:43474"/>
        <dbReference type="ChEBI" id="CHEBI:456216"/>
    </reaction>
    <physiologicalReaction direction="left-to-right" evidence="10">
        <dbReference type="Rhea" id="RHEA:13066"/>
    </physiologicalReaction>
</comment>
<dbReference type="FunFam" id="3.40.50.300:FF:000109">
    <property type="entry name" value="Peroxisomal biogenesis factor 6"/>
    <property type="match status" value="1"/>
</dbReference>
<protein>
    <recommendedName>
        <fullName evidence="8">Peroxisomal ATPase PEX6</fullName>
    </recommendedName>
    <alternativeName>
        <fullName evidence="9">Peroxin-6</fullName>
    </alternativeName>
</protein>
<dbReference type="PANTHER" id="PTHR23077">
    <property type="entry name" value="AAA-FAMILY ATPASE"/>
    <property type="match status" value="1"/>
</dbReference>
<dbReference type="Proteomes" id="UP001152759">
    <property type="component" value="Chromosome 1"/>
</dbReference>
<dbReference type="InterPro" id="IPR003959">
    <property type="entry name" value="ATPase_AAA_core"/>
</dbReference>
<dbReference type="SMART" id="SM00382">
    <property type="entry name" value="AAA"/>
    <property type="match status" value="2"/>
</dbReference>
<evidence type="ECO:0000256" key="3">
    <source>
        <dbReference type="ARBA" id="ARBA00022593"/>
    </source>
</evidence>
<dbReference type="GO" id="GO:0016887">
    <property type="term" value="F:ATP hydrolysis activity"/>
    <property type="evidence" value="ECO:0007669"/>
    <property type="project" value="InterPro"/>
</dbReference>
<dbReference type="InterPro" id="IPR027417">
    <property type="entry name" value="P-loop_NTPase"/>
</dbReference>
<keyword evidence="6" id="KW-0067">ATP-binding</keyword>
<evidence type="ECO:0000256" key="8">
    <source>
        <dbReference type="ARBA" id="ARBA00034811"/>
    </source>
</evidence>
<keyword evidence="3" id="KW-0962">Peroxisome biogenesis</keyword>
<dbReference type="InterPro" id="IPR003593">
    <property type="entry name" value="AAA+_ATPase"/>
</dbReference>
<comment type="subcellular location">
    <subcellularLocation>
        <location evidence="1">Membrane</location>
    </subcellularLocation>
</comment>
<dbReference type="InterPro" id="IPR003960">
    <property type="entry name" value="ATPase_AAA_CS"/>
</dbReference>
<feature type="domain" description="AAA+ ATPase" evidence="11">
    <location>
        <begin position="570"/>
        <end position="708"/>
    </location>
</feature>
<dbReference type="InterPro" id="IPR050168">
    <property type="entry name" value="AAA_ATPase_domain"/>
</dbReference>
<feature type="domain" description="AAA+ ATPase" evidence="11">
    <location>
        <begin position="318"/>
        <end position="495"/>
    </location>
</feature>
<evidence type="ECO:0000256" key="1">
    <source>
        <dbReference type="ARBA" id="ARBA00004370"/>
    </source>
</evidence>
<evidence type="ECO:0000256" key="7">
    <source>
        <dbReference type="ARBA" id="ARBA00023136"/>
    </source>
</evidence>
<evidence type="ECO:0000259" key="11">
    <source>
        <dbReference type="SMART" id="SM00382"/>
    </source>
</evidence>
<dbReference type="Gene3D" id="1.10.8.60">
    <property type="match status" value="2"/>
</dbReference>
<dbReference type="Gene3D" id="3.40.50.300">
    <property type="entry name" value="P-loop containing nucleotide triphosphate hydrolases"/>
    <property type="match status" value="2"/>
</dbReference>
<organism evidence="12 13">
    <name type="scientific">Bemisia tabaci</name>
    <name type="common">Sweetpotato whitefly</name>
    <name type="synonym">Aleurodes tabaci</name>
    <dbReference type="NCBI Taxonomy" id="7038"/>
    <lineage>
        <taxon>Eukaryota</taxon>
        <taxon>Metazoa</taxon>
        <taxon>Ecdysozoa</taxon>
        <taxon>Arthropoda</taxon>
        <taxon>Hexapoda</taxon>
        <taxon>Insecta</taxon>
        <taxon>Pterygota</taxon>
        <taxon>Neoptera</taxon>
        <taxon>Paraneoptera</taxon>
        <taxon>Hemiptera</taxon>
        <taxon>Sternorrhyncha</taxon>
        <taxon>Aleyrodoidea</taxon>
        <taxon>Aleyrodidae</taxon>
        <taxon>Aleyrodinae</taxon>
        <taxon>Bemisia</taxon>
    </lineage>
</organism>
<evidence type="ECO:0000313" key="13">
    <source>
        <dbReference type="Proteomes" id="UP001152759"/>
    </source>
</evidence>
<evidence type="ECO:0000256" key="6">
    <source>
        <dbReference type="ARBA" id="ARBA00022840"/>
    </source>
</evidence>
<keyword evidence="5" id="KW-0378">Hydrolase</keyword>
<accession>A0A9P0EWW7</accession>
<dbReference type="Pfam" id="PF00004">
    <property type="entry name" value="AAA"/>
    <property type="match status" value="2"/>
</dbReference>
<evidence type="ECO:0000313" key="12">
    <source>
        <dbReference type="EMBL" id="CAH0382561.1"/>
    </source>
</evidence>
<evidence type="ECO:0000256" key="9">
    <source>
        <dbReference type="ARBA" id="ARBA00034920"/>
    </source>
</evidence>
<evidence type="ECO:0000256" key="5">
    <source>
        <dbReference type="ARBA" id="ARBA00022801"/>
    </source>
</evidence>
<keyword evidence="7" id="KW-0472">Membrane</keyword>
<dbReference type="GO" id="GO:0005829">
    <property type="term" value="C:cytosol"/>
    <property type="evidence" value="ECO:0007669"/>
    <property type="project" value="TreeGrafter"/>
</dbReference>
<name>A0A9P0EWW7_BEMTA</name>
<sequence>MSKVNPLSLQQKQNFLALLQFLVNDLHTPSSSVSAQIFADAFAVFLIYHTISFNLKSVSNLIFESSFLHSIEILEDCNRFVIMHEDLCRLLHIKNFDWIIFSFKSNSNVARAACLRRSFQVISLSHGKHLEISVTDDTLCSILNQLNTTVDLLKITFFRKWTGLTPKIATKATVQLLETFHLPSVNIIDDIFHSYFSCPRFLNQYDIFSINVLKYFPEKFFAAKHFTPSSMQCKVVNIHAENESDNSGFLVSNNDTSLSQLHNYHGFLTDASCHKSHHKQDFKLVATPPLPKGFKKYFCRILSWCNLFMRNNQNDLCLLPFFLVSGANGSGRSTILKSVAKFLGLQYFKTDCLFLQTPTPGYADAQLKNLFSKFSTCAPCLVHFANFEALCVNSNGMKDDRLASNFINQFNDLKSEWPIVIFATAQNSARISGTIARLFLESLEMEALDQFERMSVLFWTAELQQIAINPGCLQNLAERTTGFLFTDLINLLDQTILNWHKTNSLMKPQTGSLEWENFEAVFKKIQLTHASSIGAPKIPAVSWDDIGGLGCLKQDILKMLSTLPISNNLRRSGLLLHGPPGTGKTLIAKAIATECNSNFLSVKGPELLNMYVGQSEQNVREIFSKARSASPCVVFFDELDSLAPNRGKNGDSGGVVDRVVSQFLAEMDEVQKSDGIFVLAATNRPDLIDPALLRPGRLDKLIYVGPCKDEESKLHVLKSLTRKYNLDEDVDLAVIVKDLTKRVTGADISAICSAAWLNAVRRLITNHESDAARIHTSQNAWSRQRTRLVKVIFVYVATLTETLTFDAKTVPVT</sequence>